<dbReference type="Pfam" id="PF00196">
    <property type="entry name" value="GerE"/>
    <property type="match status" value="1"/>
</dbReference>
<dbReference type="Proteomes" id="UP000776276">
    <property type="component" value="Unassembled WGS sequence"/>
</dbReference>
<evidence type="ECO:0000256" key="1">
    <source>
        <dbReference type="ARBA" id="ARBA00023125"/>
    </source>
</evidence>
<evidence type="ECO:0000313" key="5">
    <source>
        <dbReference type="Proteomes" id="UP000776276"/>
    </source>
</evidence>
<name>A0ABS6BGI5_9SPHN</name>
<dbReference type="PROSITE" id="PS50043">
    <property type="entry name" value="HTH_LUXR_2"/>
    <property type="match status" value="1"/>
</dbReference>
<dbReference type="PANTHER" id="PTHR43214:SF42">
    <property type="entry name" value="TRANSCRIPTIONAL REGULATORY PROTEIN DESR"/>
    <property type="match status" value="1"/>
</dbReference>
<keyword evidence="1" id="KW-0238">DNA-binding</keyword>
<dbReference type="SMART" id="SM00421">
    <property type="entry name" value="HTH_LUXR"/>
    <property type="match status" value="1"/>
</dbReference>
<gene>
    <name evidence="4" type="ORF">KOF26_05325</name>
</gene>
<keyword evidence="5" id="KW-1185">Reference proteome</keyword>
<organism evidence="4 5">
    <name type="scientific">Sphingomonas quercus</name>
    <dbReference type="NCBI Taxonomy" id="2842451"/>
    <lineage>
        <taxon>Bacteria</taxon>
        <taxon>Pseudomonadati</taxon>
        <taxon>Pseudomonadota</taxon>
        <taxon>Alphaproteobacteria</taxon>
        <taxon>Sphingomonadales</taxon>
        <taxon>Sphingomonadaceae</taxon>
        <taxon>Sphingomonas</taxon>
    </lineage>
</organism>
<evidence type="ECO:0000313" key="4">
    <source>
        <dbReference type="EMBL" id="MBU3077284.1"/>
    </source>
</evidence>
<keyword evidence="2" id="KW-1133">Transmembrane helix</keyword>
<keyword evidence="2" id="KW-0812">Transmembrane</keyword>
<dbReference type="InterPro" id="IPR000792">
    <property type="entry name" value="Tscrpt_reg_LuxR_C"/>
</dbReference>
<dbReference type="RefSeq" id="WP_216321222.1">
    <property type="nucleotide sequence ID" value="NZ_JAHKRT010000002.1"/>
</dbReference>
<evidence type="ECO:0000256" key="2">
    <source>
        <dbReference type="SAM" id="Phobius"/>
    </source>
</evidence>
<keyword evidence="2" id="KW-0472">Membrane</keyword>
<dbReference type="EMBL" id="JAHKRT010000002">
    <property type="protein sequence ID" value="MBU3077284.1"/>
    <property type="molecule type" value="Genomic_DNA"/>
</dbReference>
<dbReference type="CDD" id="cd06170">
    <property type="entry name" value="LuxR_C_like"/>
    <property type="match status" value="1"/>
</dbReference>
<feature type="transmembrane region" description="Helical" evidence="2">
    <location>
        <begin position="156"/>
        <end position="179"/>
    </location>
</feature>
<reference evidence="4 5" key="1">
    <citation type="submission" date="2021-06" db="EMBL/GenBank/DDBJ databases">
        <title>Sphingomonas sp. XMGL2, whole genome shotgun sequencing project.</title>
        <authorList>
            <person name="Zhao G."/>
            <person name="Shen L."/>
        </authorList>
    </citation>
    <scope>NUCLEOTIDE SEQUENCE [LARGE SCALE GENOMIC DNA]</scope>
    <source>
        <strain evidence="4 5">XMGL2</strain>
    </source>
</reference>
<sequence>MRMQPVRFADLTERERECLRLVYQHKQSKDIARLFGLSKRTVDGYLDSARAKLGVANRIEAATLFHVHETGYGEDEAAPYRITCDPIRVSESVDFATFASSPEPEREPGEAFRGVHVGEERAAFDHFSLTPPATFDWPFRTARRPHNDLTIWQRGMWSLIILFGLLVGTGLLINSFATLSQLARSLAR</sequence>
<dbReference type="PANTHER" id="PTHR43214">
    <property type="entry name" value="TWO-COMPONENT RESPONSE REGULATOR"/>
    <property type="match status" value="1"/>
</dbReference>
<evidence type="ECO:0000259" key="3">
    <source>
        <dbReference type="PROSITE" id="PS50043"/>
    </source>
</evidence>
<feature type="domain" description="HTH luxR-type" evidence="3">
    <location>
        <begin position="4"/>
        <end position="69"/>
    </location>
</feature>
<dbReference type="InterPro" id="IPR039420">
    <property type="entry name" value="WalR-like"/>
</dbReference>
<accession>A0ABS6BGI5</accession>
<proteinExistence type="predicted"/>
<comment type="caution">
    <text evidence="4">The sequence shown here is derived from an EMBL/GenBank/DDBJ whole genome shotgun (WGS) entry which is preliminary data.</text>
</comment>
<protein>
    <submittedName>
        <fullName evidence="4">Helix-turn-helix domain-containing protein</fullName>
    </submittedName>
</protein>